<dbReference type="AlphaFoldDB" id="A0A3S4NDR6"/>
<feature type="compositionally biased region" description="Basic and acidic residues" evidence="5">
    <location>
        <begin position="209"/>
        <end position="218"/>
    </location>
</feature>
<evidence type="ECO:0000313" key="7">
    <source>
        <dbReference type="EMBL" id="RWR75829.1"/>
    </source>
</evidence>
<organism evidence="7 8">
    <name type="scientific">Cinnamomum micranthum f. kanehirae</name>
    <dbReference type="NCBI Taxonomy" id="337451"/>
    <lineage>
        <taxon>Eukaryota</taxon>
        <taxon>Viridiplantae</taxon>
        <taxon>Streptophyta</taxon>
        <taxon>Embryophyta</taxon>
        <taxon>Tracheophyta</taxon>
        <taxon>Spermatophyta</taxon>
        <taxon>Magnoliopsida</taxon>
        <taxon>Magnoliidae</taxon>
        <taxon>Laurales</taxon>
        <taxon>Lauraceae</taxon>
        <taxon>Cinnamomum</taxon>
    </lineage>
</organism>
<dbReference type="PROSITE" id="PS51005">
    <property type="entry name" value="NAC"/>
    <property type="match status" value="1"/>
</dbReference>
<dbReference type="Proteomes" id="UP000283530">
    <property type="component" value="Unassembled WGS sequence"/>
</dbReference>
<dbReference type="Gene3D" id="2.170.150.80">
    <property type="entry name" value="NAC domain"/>
    <property type="match status" value="1"/>
</dbReference>
<evidence type="ECO:0000256" key="5">
    <source>
        <dbReference type="SAM" id="MobiDB-lite"/>
    </source>
</evidence>
<dbReference type="InterPro" id="IPR036093">
    <property type="entry name" value="NAC_dom_sf"/>
</dbReference>
<dbReference type="SUPFAM" id="SSF101941">
    <property type="entry name" value="NAC domain"/>
    <property type="match status" value="1"/>
</dbReference>
<reference evidence="7 8" key="1">
    <citation type="journal article" date="2019" name="Nat. Plants">
        <title>Stout camphor tree genome fills gaps in understanding of flowering plant genome evolution.</title>
        <authorList>
            <person name="Chaw S.M."/>
            <person name="Liu Y.C."/>
            <person name="Wu Y.W."/>
            <person name="Wang H.Y."/>
            <person name="Lin C.I."/>
            <person name="Wu C.S."/>
            <person name="Ke H.M."/>
            <person name="Chang L.Y."/>
            <person name="Hsu C.Y."/>
            <person name="Yang H.T."/>
            <person name="Sudianto E."/>
            <person name="Hsu M.H."/>
            <person name="Wu K.P."/>
            <person name="Wang L.N."/>
            <person name="Leebens-Mack J.H."/>
            <person name="Tsai I.J."/>
        </authorList>
    </citation>
    <scope>NUCLEOTIDE SEQUENCE [LARGE SCALE GENOMIC DNA]</scope>
    <source>
        <strain evidence="8">cv. Chaw 1501</strain>
        <tissue evidence="7">Young leaves</tissue>
    </source>
</reference>
<protein>
    <submittedName>
        <fullName evidence="7">Nac domain-containing protein 68</fullName>
    </submittedName>
</protein>
<keyword evidence="4" id="KW-0539">Nucleus</keyword>
<keyword evidence="1" id="KW-0805">Transcription regulation</keyword>
<proteinExistence type="predicted"/>
<dbReference type="GO" id="GO:0006355">
    <property type="term" value="P:regulation of DNA-templated transcription"/>
    <property type="evidence" value="ECO:0007669"/>
    <property type="project" value="InterPro"/>
</dbReference>
<dbReference type="EMBL" id="QPKB01000002">
    <property type="protein sequence ID" value="RWR75829.1"/>
    <property type="molecule type" value="Genomic_DNA"/>
</dbReference>
<evidence type="ECO:0000256" key="3">
    <source>
        <dbReference type="ARBA" id="ARBA00023163"/>
    </source>
</evidence>
<keyword evidence="8" id="KW-1185">Reference proteome</keyword>
<evidence type="ECO:0000256" key="4">
    <source>
        <dbReference type="ARBA" id="ARBA00023242"/>
    </source>
</evidence>
<evidence type="ECO:0000256" key="1">
    <source>
        <dbReference type="ARBA" id="ARBA00023015"/>
    </source>
</evidence>
<accession>A0A3S4NDR6</accession>
<dbReference type="InterPro" id="IPR003441">
    <property type="entry name" value="NAC-dom"/>
</dbReference>
<dbReference type="PANTHER" id="PTHR31719">
    <property type="entry name" value="NAC TRANSCRIPTION FACTOR 56"/>
    <property type="match status" value="1"/>
</dbReference>
<evidence type="ECO:0000259" key="6">
    <source>
        <dbReference type="PROSITE" id="PS51005"/>
    </source>
</evidence>
<evidence type="ECO:0000256" key="2">
    <source>
        <dbReference type="ARBA" id="ARBA00023125"/>
    </source>
</evidence>
<gene>
    <name evidence="7" type="ORF">CKAN_00423000</name>
</gene>
<sequence length="218" mass="24937">MENMEMNNAQQFPSGYRFCPRDHELVLDYLRKKIRGLPLPCGRIKEIDISKFKPEQRKEVLEVNDEDEEDIYFFTRRQRKFSGGSSTTRIAADGYWRAATAEKPIKHKGEVIGYKRQLVFRRGKNPRAVSTKWIMHEYTVGKLRRANPTNDATASDMSDLWALCHIYENVRGNNNEEVPALAAASQDQEPSDSIDMAGLAPEGSQADAHQCDTRMNEP</sequence>
<dbReference type="GO" id="GO:0003677">
    <property type="term" value="F:DNA binding"/>
    <property type="evidence" value="ECO:0007669"/>
    <property type="project" value="UniProtKB-KW"/>
</dbReference>
<dbReference type="STRING" id="337451.A0A3S4NDR6"/>
<feature type="region of interest" description="Disordered" evidence="5">
    <location>
        <begin position="181"/>
        <end position="218"/>
    </location>
</feature>
<keyword evidence="3" id="KW-0804">Transcription</keyword>
<comment type="caution">
    <text evidence="7">The sequence shown here is derived from an EMBL/GenBank/DDBJ whole genome shotgun (WGS) entry which is preliminary data.</text>
</comment>
<name>A0A3S4NDR6_9MAGN</name>
<dbReference type="Pfam" id="PF02365">
    <property type="entry name" value="NAM"/>
    <property type="match status" value="1"/>
</dbReference>
<dbReference type="OrthoDB" id="1848784at2759"/>
<keyword evidence="2" id="KW-0238">DNA-binding</keyword>
<dbReference type="PANTHER" id="PTHR31719:SF179">
    <property type="entry name" value="OS08G0148400 PROTEIN"/>
    <property type="match status" value="1"/>
</dbReference>
<feature type="domain" description="NAC" evidence="6">
    <location>
        <begin position="12"/>
        <end position="169"/>
    </location>
</feature>
<evidence type="ECO:0000313" key="8">
    <source>
        <dbReference type="Proteomes" id="UP000283530"/>
    </source>
</evidence>